<dbReference type="SUPFAM" id="SSF50952">
    <property type="entry name" value="Soluble quinoprotein glucose dehydrogenase"/>
    <property type="match status" value="1"/>
</dbReference>
<dbReference type="Proteomes" id="UP000509579">
    <property type="component" value="Plasmid unnamed1"/>
</dbReference>
<evidence type="ECO:0000313" key="3">
    <source>
        <dbReference type="EMBL" id="QKV55292.1"/>
    </source>
</evidence>
<keyword evidence="1" id="KW-0732">Signal</keyword>
<dbReference type="InterPro" id="IPR011041">
    <property type="entry name" value="Quinoprot_gluc/sorb_DH_b-prop"/>
</dbReference>
<feature type="chain" id="PRO_5026854110" evidence="1">
    <location>
        <begin position="32"/>
        <end position="429"/>
    </location>
</feature>
<geneLocation type="plasmid" evidence="3 4">
    <name>unnamed1</name>
</geneLocation>
<sequence length="429" mass="46586">MTHRPPTPQFHGLRTGTAGLLLAAFAAAASAQLPPGDGPVQVRAGVVEPTPVPFNDRLLNQLRVPAGFSISVFAKDLKNVRWLAVAPNGDVYASRREQGDVLLLRDTNGDGQADEQKVVLQNAKYAHGLALRDGKLYLVTDKKLLVADVQPDGTLSPAKTLLDDLPDAGQHPNRTLAFGPDGWLYVSVGSTCNNCREPNPESATLLRMRPDGSAREVYASGLRNTIGFGWHPASGQLYGFDHGSDYQGDDEPPEELNAIHANKHYGWPFCWGERKVTTTQFNEPPHTTKADFCPTTEAPVLHYTAHAAPLGLVFYTGEQFPREFRGDAFVAFRGSWNRSQPSGYSVVRVRFDASGKPQATEDFATGWLMQQLPPGLNAPGAAPAPAEQAKARRPAQFGRLAGLAQARDGSLLLAEDQNGVIYRIRYSGR</sequence>
<name>A0A6N1XB25_9BURK</name>
<evidence type="ECO:0000256" key="1">
    <source>
        <dbReference type="SAM" id="SignalP"/>
    </source>
</evidence>
<dbReference type="RefSeq" id="WP_175506081.1">
    <property type="nucleotide sequence ID" value="NZ_CP054841.1"/>
</dbReference>
<dbReference type="InterPro" id="IPR054539">
    <property type="entry name" value="Beta-prop_PDH"/>
</dbReference>
<proteinExistence type="predicted"/>
<dbReference type="PANTHER" id="PTHR19328">
    <property type="entry name" value="HEDGEHOG-INTERACTING PROTEIN"/>
    <property type="match status" value="1"/>
</dbReference>
<dbReference type="PANTHER" id="PTHR19328:SF53">
    <property type="entry name" value="MEMBRANE PROTEIN"/>
    <property type="match status" value="1"/>
</dbReference>
<keyword evidence="3" id="KW-0614">Plasmid</keyword>
<feature type="domain" description="Pyrroloquinoline quinone-dependent pyranose dehydrogenase beta-propeller" evidence="2">
    <location>
        <begin position="64"/>
        <end position="425"/>
    </location>
</feature>
<protein>
    <submittedName>
        <fullName evidence="3">Sorbosone dehydrogenase family protein</fullName>
    </submittedName>
</protein>
<dbReference type="EMBL" id="CP054841">
    <property type="protein sequence ID" value="QKV55292.1"/>
    <property type="molecule type" value="Genomic_DNA"/>
</dbReference>
<gene>
    <name evidence="3" type="ORF">HUK68_20380</name>
</gene>
<evidence type="ECO:0000259" key="2">
    <source>
        <dbReference type="Pfam" id="PF22807"/>
    </source>
</evidence>
<organism evidence="3 4">
    <name type="scientific">Comamonas antarctica</name>
    <dbReference type="NCBI Taxonomy" id="2743470"/>
    <lineage>
        <taxon>Bacteria</taxon>
        <taxon>Pseudomonadati</taxon>
        <taxon>Pseudomonadota</taxon>
        <taxon>Betaproteobacteria</taxon>
        <taxon>Burkholderiales</taxon>
        <taxon>Comamonadaceae</taxon>
        <taxon>Comamonas</taxon>
    </lineage>
</organism>
<evidence type="ECO:0000313" key="4">
    <source>
        <dbReference type="Proteomes" id="UP000509579"/>
    </source>
</evidence>
<accession>A0A6N1XB25</accession>
<dbReference type="Gene3D" id="2.120.10.30">
    <property type="entry name" value="TolB, C-terminal domain"/>
    <property type="match status" value="1"/>
</dbReference>
<keyword evidence="4" id="KW-1185">Reference proteome</keyword>
<dbReference type="AlphaFoldDB" id="A0A6N1XB25"/>
<feature type="signal peptide" evidence="1">
    <location>
        <begin position="1"/>
        <end position="31"/>
    </location>
</feature>
<reference evidence="3 4" key="1">
    <citation type="submission" date="2020-06" db="EMBL/GenBank/DDBJ databases">
        <title>Acidovorax antarctica sp. nov., isolated from Corinth ice sheet soil, Antarctic Fields Peninsula.</title>
        <authorList>
            <person name="Xu Q."/>
            <person name="Peng F."/>
        </authorList>
    </citation>
    <scope>NUCLEOTIDE SEQUENCE [LARGE SCALE GENOMIC DNA]</scope>
    <source>
        <strain evidence="3 4">16-35-5</strain>
        <plasmid evidence="3 4">unnamed1</plasmid>
    </source>
</reference>
<dbReference type="KEGG" id="aant:HUK68_20380"/>
<dbReference type="Pfam" id="PF22807">
    <property type="entry name" value="TrAA12"/>
    <property type="match status" value="1"/>
</dbReference>
<dbReference type="InterPro" id="IPR011042">
    <property type="entry name" value="6-blade_b-propeller_TolB-like"/>
</dbReference>